<accession>A0A4S4KBL2</accession>
<evidence type="ECO:0000313" key="3">
    <source>
        <dbReference type="Proteomes" id="UP000309038"/>
    </source>
</evidence>
<keyword evidence="3" id="KW-1185">Reference proteome</keyword>
<comment type="caution">
    <text evidence="2">The sequence shown here is derived from an EMBL/GenBank/DDBJ whole genome shotgun (WGS) entry which is preliminary data.</text>
</comment>
<reference evidence="2 3" key="1">
    <citation type="submission" date="2019-02" db="EMBL/GenBank/DDBJ databases">
        <title>Genome sequencing of the rare red list fungi Phlebia centrifuga.</title>
        <authorList>
            <person name="Buettner E."/>
            <person name="Kellner H."/>
        </authorList>
    </citation>
    <scope>NUCLEOTIDE SEQUENCE [LARGE SCALE GENOMIC DNA]</scope>
    <source>
        <strain evidence="2 3">DSM 108282</strain>
    </source>
</reference>
<feature type="compositionally biased region" description="Polar residues" evidence="1">
    <location>
        <begin position="91"/>
        <end position="107"/>
    </location>
</feature>
<dbReference type="Proteomes" id="UP000309038">
    <property type="component" value="Unassembled WGS sequence"/>
</dbReference>
<proteinExistence type="predicted"/>
<dbReference type="EMBL" id="SGPJ01000600">
    <property type="protein sequence ID" value="THG93669.1"/>
    <property type="molecule type" value="Genomic_DNA"/>
</dbReference>
<evidence type="ECO:0000256" key="1">
    <source>
        <dbReference type="SAM" id="MobiDB-lite"/>
    </source>
</evidence>
<gene>
    <name evidence="2" type="ORF">EW026_g7631</name>
</gene>
<feature type="region of interest" description="Disordered" evidence="1">
    <location>
        <begin position="91"/>
        <end position="115"/>
    </location>
</feature>
<dbReference type="AlphaFoldDB" id="A0A4S4KBL2"/>
<protein>
    <submittedName>
        <fullName evidence="2">Uncharacterized protein</fullName>
    </submittedName>
</protein>
<organism evidence="2 3">
    <name type="scientific">Hermanssonia centrifuga</name>
    <dbReference type="NCBI Taxonomy" id="98765"/>
    <lineage>
        <taxon>Eukaryota</taxon>
        <taxon>Fungi</taxon>
        <taxon>Dikarya</taxon>
        <taxon>Basidiomycota</taxon>
        <taxon>Agaricomycotina</taxon>
        <taxon>Agaricomycetes</taxon>
        <taxon>Polyporales</taxon>
        <taxon>Meruliaceae</taxon>
        <taxon>Hermanssonia</taxon>
    </lineage>
</organism>
<sequence>MGIRTRCSYVRLTPDGPVFGNRRKCGCNDCRYGLGPIDRGGGRGPVDRGGGEASMYRRGPYGIFYLPAVVRSYTILGLEDNPDNHALNRSRVTQQDGSTSAASTCENGDTDAPHDTHDIGTRLPGEMLGIVLYLIQSTRKEERRQVAQMALTCKDWASQCQAVAFEWVKLRSGKDVHELLSLMESPHSHIASYIKTLWLIQEGIPTTPWIHLVALYLVPKLSLDPHRSIELDLDLDNTASGRLRSIYDGLPRVYSSFSTSHISRLFIQNASFESFADLAHLVDEIPSLRFLYLHKLTWHSASVVLETQPLAVLLPRRRTVPPYLNCVHLSACTDIVSGIDLLIGKRRKARGETTPFDLDLNHEQQQFIKNMSLTATDGLTYSGNTFELTMDPEHDTSVIFSLHFGQRGTLSFVITTFTEDSPSGQIKTTQAIKTIAIHSTEREHQTVLAGWVTRLCSHLTPIQELVVGFLEEDSLHEILGDENEILGDENEILGDENEILGDENETLYDLRSAGRLKYAVLGENKKWRLQTSEELKGVYPPLFMTNSRPNVPFAETRFGQHELWKV</sequence>
<evidence type="ECO:0000313" key="2">
    <source>
        <dbReference type="EMBL" id="THG93669.1"/>
    </source>
</evidence>
<name>A0A4S4KBL2_9APHY</name>